<dbReference type="InterPro" id="IPR020845">
    <property type="entry name" value="AMP-binding_CS"/>
</dbReference>
<dbReference type="CDD" id="cd05930">
    <property type="entry name" value="A_NRPS"/>
    <property type="match status" value="1"/>
</dbReference>
<dbReference type="Proteomes" id="UP000199169">
    <property type="component" value="Unassembled WGS sequence"/>
</dbReference>
<dbReference type="SUPFAM" id="SSF56801">
    <property type="entry name" value="Acetyl-CoA synthetase-like"/>
    <property type="match status" value="1"/>
</dbReference>
<dbReference type="PANTHER" id="PTHR45527">
    <property type="entry name" value="NONRIBOSOMAL PEPTIDE SYNTHETASE"/>
    <property type="match status" value="1"/>
</dbReference>
<dbReference type="InterPro" id="IPR010071">
    <property type="entry name" value="AA_adenyl_dom"/>
</dbReference>
<dbReference type="Gene3D" id="3.30.300.30">
    <property type="match status" value="1"/>
</dbReference>
<dbReference type="RefSeq" id="WP_186407164.1">
    <property type="nucleotide sequence ID" value="NZ_FLQX01000109.1"/>
</dbReference>
<dbReference type="NCBIfam" id="TIGR01733">
    <property type="entry name" value="AA-adenyl-dom"/>
    <property type="match status" value="1"/>
</dbReference>
<proteinExistence type="predicted"/>
<keyword evidence="3" id="KW-1185">Reference proteome</keyword>
<protein>
    <submittedName>
        <fullName evidence="2">Amino acid adenylation domain protein</fullName>
    </submittedName>
</protein>
<dbReference type="PRINTS" id="PR00154">
    <property type="entry name" value="AMPBINDING"/>
</dbReference>
<dbReference type="GO" id="GO:0043041">
    <property type="term" value="P:amino acid activation for nonribosomal peptide biosynthetic process"/>
    <property type="evidence" value="ECO:0007669"/>
    <property type="project" value="TreeGrafter"/>
</dbReference>
<dbReference type="EMBL" id="FLQX01000109">
    <property type="protein sequence ID" value="SBT06455.1"/>
    <property type="molecule type" value="Genomic_DNA"/>
</dbReference>
<evidence type="ECO:0000313" key="2">
    <source>
        <dbReference type="EMBL" id="SBT06455.1"/>
    </source>
</evidence>
<dbReference type="InterPro" id="IPR045851">
    <property type="entry name" value="AMP-bd_C_sf"/>
</dbReference>
<dbReference type="GO" id="GO:0044550">
    <property type="term" value="P:secondary metabolite biosynthetic process"/>
    <property type="evidence" value="ECO:0007669"/>
    <property type="project" value="TreeGrafter"/>
</dbReference>
<name>A0A1A8XMS1_9PROT</name>
<gene>
    <name evidence="2" type="ORF">ACCAA_330038</name>
</gene>
<dbReference type="InterPro" id="IPR020459">
    <property type="entry name" value="AMP-binding"/>
</dbReference>
<organism evidence="2 3">
    <name type="scientific">Candidatus Accumulibacter aalborgensis</name>
    <dbReference type="NCBI Taxonomy" id="1860102"/>
    <lineage>
        <taxon>Bacteria</taxon>
        <taxon>Pseudomonadati</taxon>
        <taxon>Pseudomonadota</taxon>
        <taxon>Betaproteobacteria</taxon>
        <taxon>Candidatus Accumulibacter</taxon>
    </lineage>
</organism>
<dbReference type="STRING" id="1860102.ACCAA_330038"/>
<sequence length="527" mass="56697">MSINYNLACAVHRHSLATPDAIAVVYKDRSVSYREMAERAASLAECLTRRANWQRQDGTPPRVGILASRGIDACVALLGACWAGATYVPLSLKLPEERLLTLLSLCRLSAIIADQEGAKLLSRRVLGACPSLVIHAAHELDAPPDSQVELVDIESLPATEAGEPQPMEANDTAYIIFTSGTTGVPKGVMIPTRSIRHYLEVITPLLDLRASDRALEPCELSFDFSVHNMFSTWQAGASLHILPATVVMNAVKFARQSRLTVWNSVPSLVGMLRQVKALSPGILPDLRVTVFGGEQLPAGTVAAWQTTATNSAVYNLYGPTEVTVFCLGQAITRPIPLTPGRDFVAVGTPLPGSEAMVVSENGEVVADGATGELLVAGAQIAEGYLDAPDLTAARFPMLDGQRWYRTGDLAMRDDGGTFHCLGRIDNQVKVLGYRVELEEVDAHLRIVSHADVVGSVAWPSLDGMARGLVSFVGGQTIDSDQIIADLKARLPAYMVPSRLIALEHMPLNASGKVDRRALLQLLDQESP</sequence>
<evidence type="ECO:0000259" key="1">
    <source>
        <dbReference type="Pfam" id="PF00501"/>
    </source>
</evidence>
<dbReference type="AlphaFoldDB" id="A0A1A8XMS1"/>
<dbReference type="PROSITE" id="PS00455">
    <property type="entry name" value="AMP_BINDING"/>
    <property type="match status" value="1"/>
</dbReference>
<dbReference type="InterPro" id="IPR000873">
    <property type="entry name" value="AMP-dep_synth/lig_dom"/>
</dbReference>
<evidence type="ECO:0000313" key="3">
    <source>
        <dbReference type="Proteomes" id="UP000199169"/>
    </source>
</evidence>
<feature type="domain" description="AMP-dependent synthetase/ligase" evidence="1">
    <location>
        <begin position="14"/>
        <end position="385"/>
    </location>
</feature>
<dbReference type="Gene3D" id="3.40.50.12780">
    <property type="entry name" value="N-terminal domain of ligase-like"/>
    <property type="match status" value="1"/>
</dbReference>
<dbReference type="Pfam" id="PF00501">
    <property type="entry name" value="AMP-binding"/>
    <property type="match status" value="1"/>
</dbReference>
<reference evidence="2 3" key="1">
    <citation type="submission" date="2016-06" db="EMBL/GenBank/DDBJ databases">
        <authorList>
            <person name="Kjaerup R.B."/>
            <person name="Dalgaard T.S."/>
            <person name="Juul-Madsen H.R."/>
        </authorList>
    </citation>
    <scope>NUCLEOTIDE SEQUENCE [LARGE SCALE GENOMIC DNA]</scope>
    <source>
        <strain evidence="2">3</strain>
    </source>
</reference>
<dbReference type="InterPro" id="IPR042099">
    <property type="entry name" value="ANL_N_sf"/>
</dbReference>
<dbReference type="PANTHER" id="PTHR45527:SF1">
    <property type="entry name" value="FATTY ACID SYNTHASE"/>
    <property type="match status" value="1"/>
</dbReference>
<dbReference type="GO" id="GO:0005737">
    <property type="term" value="C:cytoplasm"/>
    <property type="evidence" value="ECO:0007669"/>
    <property type="project" value="TreeGrafter"/>
</dbReference>
<accession>A0A1A8XMS1</accession>
<dbReference type="GO" id="GO:0031177">
    <property type="term" value="F:phosphopantetheine binding"/>
    <property type="evidence" value="ECO:0007669"/>
    <property type="project" value="TreeGrafter"/>
</dbReference>